<feature type="region of interest" description="Disordered" evidence="1">
    <location>
        <begin position="209"/>
        <end position="268"/>
    </location>
</feature>
<organism evidence="2">
    <name type="scientific">Euplotes harpa</name>
    <dbReference type="NCBI Taxonomy" id="151035"/>
    <lineage>
        <taxon>Eukaryota</taxon>
        <taxon>Sar</taxon>
        <taxon>Alveolata</taxon>
        <taxon>Ciliophora</taxon>
        <taxon>Intramacronucleata</taxon>
        <taxon>Spirotrichea</taxon>
        <taxon>Hypotrichia</taxon>
        <taxon>Euplotida</taxon>
        <taxon>Euplotidae</taxon>
        <taxon>Euplotes</taxon>
    </lineage>
</organism>
<sequence length="286" mass="31807">MPATISDANKAKRQSQSTTYEEKTVKDVNQAKANSIAENYTLDKSKRESVLNLNLPLEAVSESAPFNNIEEEKAGPAKESKFSNKAQKQAVPSKPKVSLQQEDLGIGANHISEEVRVDKVEPKIVDRDQEIIPRTQTRLEMQNKLEEVSFDNQSRLDDVEEEKEQGVTGRNAEALNQSKSITSDNYTSYAQNFIGGMVDKLVDNYSNLIPSENGDNNESFKDHSGNSPAKISLDVSVEQRIIERPETSQSSARERDEKVNVSMMSGSSTTKNMASNYVSSMIKGFY</sequence>
<name>A0A7S3J279_9SPIT</name>
<accession>A0A7S3J279</accession>
<gene>
    <name evidence="2" type="ORF">EHAR0213_LOCUS291</name>
</gene>
<dbReference type="EMBL" id="HBII01000705">
    <property type="protein sequence ID" value="CAE0341384.1"/>
    <property type="molecule type" value="Transcribed_RNA"/>
</dbReference>
<evidence type="ECO:0000256" key="1">
    <source>
        <dbReference type="SAM" id="MobiDB-lite"/>
    </source>
</evidence>
<evidence type="ECO:0000313" key="2">
    <source>
        <dbReference type="EMBL" id="CAE0341384.1"/>
    </source>
</evidence>
<feature type="region of interest" description="Disordered" evidence="1">
    <location>
        <begin position="68"/>
        <end position="99"/>
    </location>
</feature>
<feature type="region of interest" description="Disordered" evidence="1">
    <location>
        <begin position="150"/>
        <end position="176"/>
    </location>
</feature>
<feature type="region of interest" description="Disordered" evidence="1">
    <location>
        <begin position="1"/>
        <end position="26"/>
    </location>
</feature>
<feature type="compositionally biased region" description="Basic and acidic residues" evidence="1">
    <location>
        <begin position="240"/>
        <end position="259"/>
    </location>
</feature>
<protein>
    <submittedName>
        <fullName evidence="2">Uncharacterized protein</fullName>
    </submittedName>
</protein>
<proteinExistence type="predicted"/>
<reference evidence="2" key="1">
    <citation type="submission" date="2021-01" db="EMBL/GenBank/DDBJ databases">
        <authorList>
            <person name="Corre E."/>
            <person name="Pelletier E."/>
            <person name="Niang G."/>
            <person name="Scheremetjew M."/>
            <person name="Finn R."/>
            <person name="Kale V."/>
            <person name="Holt S."/>
            <person name="Cochrane G."/>
            <person name="Meng A."/>
            <person name="Brown T."/>
            <person name="Cohen L."/>
        </authorList>
    </citation>
    <scope>NUCLEOTIDE SEQUENCE</scope>
    <source>
        <strain evidence="2">FSP1.4</strain>
    </source>
</reference>
<dbReference type="AlphaFoldDB" id="A0A7S3J279"/>
<feature type="compositionally biased region" description="Basic and acidic residues" evidence="1">
    <location>
        <begin position="70"/>
        <end position="82"/>
    </location>
</feature>